<organism evidence="1">
    <name type="scientific">marine sediment metagenome</name>
    <dbReference type="NCBI Taxonomy" id="412755"/>
    <lineage>
        <taxon>unclassified sequences</taxon>
        <taxon>metagenomes</taxon>
        <taxon>ecological metagenomes</taxon>
    </lineage>
</organism>
<dbReference type="AlphaFoldDB" id="A0A0F8ZV58"/>
<feature type="non-terminal residue" evidence="1">
    <location>
        <position position="381"/>
    </location>
</feature>
<accession>A0A0F8ZV58</accession>
<protein>
    <recommendedName>
        <fullName evidence="2">Glycosyltransferase subfamily 4-like N-terminal domain-containing protein</fullName>
    </recommendedName>
</protein>
<reference evidence="1" key="1">
    <citation type="journal article" date="2015" name="Nature">
        <title>Complex archaea that bridge the gap between prokaryotes and eukaryotes.</title>
        <authorList>
            <person name="Spang A."/>
            <person name="Saw J.H."/>
            <person name="Jorgensen S.L."/>
            <person name="Zaremba-Niedzwiedzka K."/>
            <person name="Martijn J."/>
            <person name="Lind A.E."/>
            <person name="van Eijk R."/>
            <person name="Schleper C."/>
            <person name="Guy L."/>
            <person name="Ettema T.J."/>
        </authorList>
    </citation>
    <scope>NUCLEOTIDE SEQUENCE</scope>
</reference>
<name>A0A0F8ZV58_9ZZZZ</name>
<evidence type="ECO:0000313" key="1">
    <source>
        <dbReference type="EMBL" id="KKK97742.1"/>
    </source>
</evidence>
<evidence type="ECO:0008006" key="2">
    <source>
        <dbReference type="Google" id="ProtNLM"/>
    </source>
</evidence>
<dbReference type="EMBL" id="LAZR01045915">
    <property type="protein sequence ID" value="KKK97742.1"/>
    <property type="molecule type" value="Genomic_DNA"/>
</dbReference>
<comment type="caution">
    <text evidence="1">The sequence shown here is derived from an EMBL/GenBank/DDBJ whole genome shotgun (WGS) entry which is preliminary data.</text>
</comment>
<dbReference type="Gene3D" id="3.40.50.2000">
    <property type="entry name" value="Glycogen Phosphorylase B"/>
    <property type="match status" value="1"/>
</dbReference>
<proteinExistence type="predicted"/>
<dbReference type="SUPFAM" id="SSF53756">
    <property type="entry name" value="UDP-Glycosyltransferase/glycogen phosphorylase"/>
    <property type="match status" value="1"/>
</dbReference>
<sequence length="381" mass="42522">MIVVHVTHEAVEKIGGIGTVIEGLTTAEPYGREVSRTILLGPLFSTDRTRRNRLGPKGKIIYSTPDGIAPSQWRERFSPIEQTYDVGIIYGTREIPSPSGGRTVSVEVLLVDVFHANQEKLNLFKGELFRKFGVSSQEFEDIWEYEQYVRLAEPGIEAIKAIVADAGEEQVVLLGHEYMGIPTALRAVLDGSDNLKTVFYAHEVASVRRIVEDQPGHDTMFYNVMGPASREGKTLEDVFPQVREDFKHSLVKAGRYCDRVFAVGDRIVSELRFLDGHFARKDIDLVYNGIPAEPLSPSEKHASQSLLKKYAANLFGSAPTWVFTHVARPVLSKGIWRDLGVMHELDGLLAARGKTAVCFQLGTLAGQRRVKDILHMERLYG</sequence>
<gene>
    <name evidence="1" type="ORF">LCGC14_2649710</name>
</gene>